<dbReference type="EMBL" id="LAZR01023281">
    <property type="protein sequence ID" value="KKL79046.1"/>
    <property type="molecule type" value="Genomic_DNA"/>
</dbReference>
<dbReference type="GO" id="GO:0000155">
    <property type="term" value="F:phosphorelay sensor kinase activity"/>
    <property type="evidence" value="ECO:0007669"/>
    <property type="project" value="InterPro"/>
</dbReference>
<protein>
    <submittedName>
        <fullName evidence="1">Uncharacterized protein</fullName>
    </submittedName>
</protein>
<dbReference type="CDD" id="cd00082">
    <property type="entry name" value="HisKA"/>
    <property type="match status" value="1"/>
</dbReference>
<accession>A0A0F9FKM9</accession>
<dbReference type="AlphaFoldDB" id="A0A0F9FKM9"/>
<dbReference type="Gene3D" id="1.10.287.130">
    <property type="match status" value="1"/>
</dbReference>
<sequence length="72" mass="8262">MNDYTLSAAEWERTKILFERTQQLQHLANIGTVSYMIAHEINNLLTPLRNYAAVALENPDDKGFVEKALEKI</sequence>
<organism evidence="1">
    <name type="scientific">marine sediment metagenome</name>
    <dbReference type="NCBI Taxonomy" id="412755"/>
    <lineage>
        <taxon>unclassified sequences</taxon>
        <taxon>metagenomes</taxon>
        <taxon>ecological metagenomes</taxon>
    </lineage>
</organism>
<dbReference type="InterPro" id="IPR036097">
    <property type="entry name" value="HisK_dim/P_sf"/>
</dbReference>
<name>A0A0F9FKM9_9ZZZZ</name>
<gene>
    <name evidence="1" type="ORF">LCGC14_2018740</name>
</gene>
<proteinExistence type="predicted"/>
<dbReference type="SUPFAM" id="SSF47384">
    <property type="entry name" value="Homodimeric domain of signal transducing histidine kinase"/>
    <property type="match status" value="1"/>
</dbReference>
<evidence type="ECO:0000313" key="1">
    <source>
        <dbReference type="EMBL" id="KKL79046.1"/>
    </source>
</evidence>
<dbReference type="InterPro" id="IPR003661">
    <property type="entry name" value="HisK_dim/P_dom"/>
</dbReference>
<comment type="caution">
    <text evidence="1">The sequence shown here is derived from an EMBL/GenBank/DDBJ whole genome shotgun (WGS) entry which is preliminary data.</text>
</comment>
<reference evidence="1" key="1">
    <citation type="journal article" date="2015" name="Nature">
        <title>Complex archaea that bridge the gap between prokaryotes and eukaryotes.</title>
        <authorList>
            <person name="Spang A."/>
            <person name="Saw J.H."/>
            <person name="Jorgensen S.L."/>
            <person name="Zaremba-Niedzwiedzka K."/>
            <person name="Martijn J."/>
            <person name="Lind A.E."/>
            <person name="van Eijk R."/>
            <person name="Schleper C."/>
            <person name="Guy L."/>
            <person name="Ettema T.J."/>
        </authorList>
    </citation>
    <scope>NUCLEOTIDE SEQUENCE</scope>
</reference>